<evidence type="ECO:0000313" key="7">
    <source>
        <dbReference type="EMBL" id="SEN39178.1"/>
    </source>
</evidence>
<dbReference type="STRING" id="1173111.SAMN05444955_11083"/>
<keyword evidence="8" id="KW-1185">Reference proteome</keyword>
<dbReference type="RefSeq" id="WP_089969628.1">
    <property type="nucleotide sequence ID" value="NZ_FOCQ01000010.1"/>
</dbReference>
<reference evidence="7 8" key="1">
    <citation type="submission" date="2016-10" db="EMBL/GenBank/DDBJ databases">
        <authorList>
            <person name="de Groot N.N."/>
        </authorList>
    </citation>
    <scope>NUCLEOTIDE SEQUENCE [LARGE SCALE GENOMIC DNA]</scope>
    <source>
        <strain evidence="7 8">DSM 46701</strain>
    </source>
</reference>
<dbReference type="GO" id="GO:0030416">
    <property type="term" value="P:methylamine metabolic process"/>
    <property type="evidence" value="ECO:0007669"/>
    <property type="project" value="InterPro"/>
</dbReference>
<dbReference type="OrthoDB" id="2381997at2"/>
<evidence type="ECO:0000313" key="8">
    <source>
        <dbReference type="Proteomes" id="UP000199695"/>
    </source>
</evidence>
<dbReference type="Pfam" id="PF07291">
    <property type="entry name" value="MauE"/>
    <property type="match status" value="1"/>
</dbReference>
<gene>
    <name evidence="7" type="ORF">SAMN05444955_11083</name>
</gene>
<keyword evidence="2 5" id="KW-0812">Transmembrane</keyword>
<keyword evidence="4 5" id="KW-0472">Membrane</keyword>
<feature type="transmembrane region" description="Helical" evidence="5">
    <location>
        <begin position="47"/>
        <end position="67"/>
    </location>
</feature>
<evidence type="ECO:0000256" key="5">
    <source>
        <dbReference type="SAM" id="Phobius"/>
    </source>
</evidence>
<dbReference type="EMBL" id="FOCQ01000010">
    <property type="protein sequence ID" value="SEN39178.1"/>
    <property type="molecule type" value="Genomic_DNA"/>
</dbReference>
<accession>A0A1H8G7C6</accession>
<evidence type="ECO:0000256" key="3">
    <source>
        <dbReference type="ARBA" id="ARBA00022989"/>
    </source>
</evidence>
<proteinExistence type="predicted"/>
<evidence type="ECO:0000256" key="4">
    <source>
        <dbReference type="ARBA" id="ARBA00023136"/>
    </source>
</evidence>
<sequence length="134" mass="15010">MEHIIYQLLCVVVGFLYMKSSLGKIKNPYSFYRVMEGYSLIPKGRIAQWLAVLIGPLEFMVGVTICLNILRFEGIIAGAVLQVNFIVLMLAHMNQILPFGCGCFGMHAPEKVTWRKVAWNGVYLGALIVLFIGI</sequence>
<evidence type="ECO:0000256" key="2">
    <source>
        <dbReference type="ARBA" id="ARBA00022692"/>
    </source>
</evidence>
<keyword evidence="3 5" id="KW-1133">Transmembrane helix</keyword>
<evidence type="ECO:0000259" key="6">
    <source>
        <dbReference type="Pfam" id="PF07291"/>
    </source>
</evidence>
<dbReference type="AlphaFoldDB" id="A0A1H8G7C6"/>
<protein>
    <submittedName>
        <fullName evidence="7">Methylamine utilisation protein MauE</fullName>
    </submittedName>
</protein>
<evidence type="ECO:0000256" key="1">
    <source>
        <dbReference type="ARBA" id="ARBA00004141"/>
    </source>
</evidence>
<dbReference type="Proteomes" id="UP000199695">
    <property type="component" value="Unassembled WGS sequence"/>
</dbReference>
<feature type="transmembrane region" description="Helical" evidence="5">
    <location>
        <begin position="74"/>
        <end position="97"/>
    </location>
</feature>
<name>A0A1H8G7C6_9BACL</name>
<dbReference type="UniPathway" id="UPA00895"/>
<dbReference type="GO" id="GO:0016020">
    <property type="term" value="C:membrane"/>
    <property type="evidence" value="ECO:0007669"/>
    <property type="project" value="UniProtKB-SubCell"/>
</dbReference>
<feature type="transmembrane region" description="Helical" evidence="5">
    <location>
        <begin position="117"/>
        <end position="133"/>
    </location>
</feature>
<dbReference type="InterPro" id="IPR009908">
    <property type="entry name" value="Methylamine_util_MauE"/>
</dbReference>
<feature type="domain" description="Methylamine utilisation protein MauE" evidence="6">
    <location>
        <begin position="3"/>
        <end position="132"/>
    </location>
</feature>
<organism evidence="7 8">
    <name type="scientific">Lihuaxuella thermophila</name>
    <dbReference type="NCBI Taxonomy" id="1173111"/>
    <lineage>
        <taxon>Bacteria</taxon>
        <taxon>Bacillati</taxon>
        <taxon>Bacillota</taxon>
        <taxon>Bacilli</taxon>
        <taxon>Bacillales</taxon>
        <taxon>Thermoactinomycetaceae</taxon>
        <taxon>Lihuaxuella</taxon>
    </lineage>
</organism>
<comment type="subcellular location">
    <subcellularLocation>
        <location evidence="1">Membrane</location>
        <topology evidence="1">Multi-pass membrane protein</topology>
    </subcellularLocation>
</comment>